<dbReference type="GO" id="GO:0005829">
    <property type="term" value="C:cytosol"/>
    <property type="evidence" value="ECO:0007669"/>
    <property type="project" value="TreeGrafter"/>
</dbReference>
<organism evidence="2 3">
    <name type="scientific">Puniceicoccus vermicola</name>
    <dbReference type="NCBI Taxonomy" id="388746"/>
    <lineage>
        <taxon>Bacteria</taxon>
        <taxon>Pseudomonadati</taxon>
        <taxon>Verrucomicrobiota</taxon>
        <taxon>Opitutia</taxon>
        <taxon>Puniceicoccales</taxon>
        <taxon>Puniceicoccaceae</taxon>
        <taxon>Puniceicoccus</taxon>
    </lineage>
</organism>
<dbReference type="RefSeq" id="WP_185691703.1">
    <property type="nucleotide sequence ID" value="NZ_JACHVA010000040.1"/>
</dbReference>
<dbReference type="InterPro" id="IPR029062">
    <property type="entry name" value="Class_I_gatase-like"/>
</dbReference>
<name>A0A7X1AVW4_9BACT</name>
<reference evidence="2 3" key="1">
    <citation type="submission" date="2020-07" db="EMBL/GenBank/DDBJ databases">
        <authorList>
            <person name="Feng X."/>
        </authorList>
    </citation>
    <scope>NUCLEOTIDE SEQUENCE [LARGE SCALE GENOMIC DNA]</scope>
    <source>
        <strain evidence="2 3">JCM14086</strain>
    </source>
</reference>
<dbReference type="PANTHER" id="PTHR42695:SF5">
    <property type="entry name" value="GLUTAMINE AMIDOTRANSFERASE YLR126C-RELATED"/>
    <property type="match status" value="1"/>
</dbReference>
<dbReference type="Proteomes" id="UP000525652">
    <property type="component" value="Unassembled WGS sequence"/>
</dbReference>
<dbReference type="EMBL" id="JACHVA010000040">
    <property type="protein sequence ID" value="MBC2600970.1"/>
    <property type="molecule type" value="Genomic_DNA"/>
</dbReference>
<dbReference type="AlphaFoldDB" id="A0A7X1AVW4"/>
<dbReference type="FunFam" id="3.40.50.880:FF:000033">
    <property type="entry name" value="Glutamine amidotransferase class-I"/>
    <property type="match status" value="1"/>
</dbReference>
<dbReference type="Gene3D" id="3.40.50.880">
    <property type="match status" value="1"/>
</dbReference>
<evidence type="ECO:0000313" key="3">
    <source>
        <dbReference type="Proteomes" id="UP000525652"/>
    </source>
</evidence>
<dbReference type="GO" id="GO:0016787">
    <property type="term" value="F:hydrolase activity"/>
    <property type="evidence" value="ECO:0007669"/>
    <property type="project" value="UniProtKB-KW"/>
</dbReference>
<dbReference type="PANTHER" id="PTHR42695">
    <property type="entry name" value="GLUTAMINE AMIDOTRANSFERASE YLR126C-RELATED"/>
    <property type="match status" value="1"/>
</dbReference>
<dbReference type="SUPFAM" id="SSF52317">
    <property type="entry name" value="Class I glutamine amidotransferase-like"/>
    <property type="match status" value="1"/>
</dbReference>
<gene>
    <name evidence="2" type="ORF">H5P30_04165</name>
</gene>
<feature type="domain" description="Glutamine amidotransferase" evidence="1">
    <location>
        <begin position="24"/>
        <end position="179"/>
    </location>
</feature>
<dbReference type="InterPro" id="IPR044992">
    <property type="entry name" value="ChyE-like"/>
</dbReference>
<protein>
    <submittedName>
        <fullName evidence="2">Gamma-glutamyl-gamma-aminobutyrate hydrolase family protein</fullName>
    </submittedName>
</protein>
<dbReference type="InterPro" id="IPR017926">
    <property type="entry name" value="GATASE"/>
</dbReference>
<keyword evidence="2" id="KW-0378">Hydrolase</keyword>
<dbReference type="CDD" id="cd01741">
    <property type="entry name" value="GATase1_1"/>
    <property type="match status" value="1"/>
</dbReference>
<accession>A0A7X1AVW4</accession>
<keyword evidence="3" id="KW-1185">Reference proteome</keyword>
<evidence type="ECO:0000259" key="1">
    <source>
        <dbReference type="Pfam" id="PF00117"/>
    </source>
</evidence>
<evidence type="ECO:0000313" key="2">
    <source>
        <dbReference type="EMBL" id="MBC2600970.1"/>
    </source>
</evidence>
<dbReference type="Pfam" id="PF00117">
    <property type="entry name" value="GATase"/>
    <property type="match status" value="1"/>
</dbReference>
<comment type="caution">
    <text evidence="2">The sequence shown here is derived from an EMBL/GenBank/DDBJ whole genome shotgun (WGS) entry which is preliminary data.</text>
</comment>
<proteinExistence type="predicted"/>
<sequence length="230" mass="25746">MKIHWFQHVPFEGLGAIRSWIEERGHEEECVRLFAGDSLPEADDVEFLVIMGGPMSVNDEEGYPWLVEEKKLVRQLVEAGKPVFGVCLGAQMIASSLGASIYGGPELEIGWFPVRAAPESTDASFSFQEEATVLHWHGETFDLPEGAIRMASSPVCPNQAYLLRERVIGTQFHYEGSPDAVEGFLENSYEGISSLNTYVQTPEEIREGARKFSKANQVQLFRMLDFLVRS</sequence>
<dbReference type="PROSITE" id="PS51273">
    <property type="entry name" value="GATASE_TYPE_1"/>
    <property type="match status" value="1"/>
</dbReference>